<dbReference type="GO" id="GO:0016747">
    <property type="term" value="F:acyltransferase activity, transferring groups other than amino-acyl groups"/>
    <property type="evidence" value="ECO:0007669"/>
    <property type="project" value="InterPro"/>
</dbReference>
<dbReference type="InterPro" id="IPR052523">
    <property type="entry name" value="Trichothecene_AcTrans"/>
</dbReference>
<evidence type="ECO:0000259" key="1">
    <source>
        <dbReference type="PROSITE" id="PS51186"/>
    </source>
</evidence>
<name>A0A0J6IIH5_COCPO</name>
<dbReference type="SUPFAM" id="SSF55729">
    <property type="entry name" value="Acyl-CoA N-acyltransferases (Nat)"/>
    <property type="match status" value="1"/>
</dbReference>
<dbReference type="Pfam" id="PF13508">
    <property type="entry name" value="Acetyltransf_7"/>
    <property type="match status" value="1"/>
</dbReference>
<dbReference type="InterPro" id="IPR016181">
    <property type="entry name" value="Acyl_CoA_acyltransferase"/>
</dbReference>
<organism evidence="2 3">
    <name type="scientific">Coccidioides posadasii RMSCC 3488</name>
    <dbReference type="NCBI Taxonomy" id="454284"/>
    <lineage>
        <taxon>Eukaryota</taxon>
        <taxon>Fungi</taxon>
        <taxon>Dikarya</taxon>
        <taxon>Ascomycota</taxon>
        <taxon>Pezizomycotina</taxon>
        <taxon>Eurotiomycetes</taxon>
        <taxon>Eurotiomycetidae</taxon>
        <taxon>Onygenales</taxon>
        <taxon>Onygenaceae</taxon>
        <taxon>Coccidioides</taxon>
    </lineage>
</organism>
<gene>
    <name evidence="2" type="ORF">CPAG_07950</name>
</gene>
<dbReference type="PANTHER" id="PTHR42791:SF4">
    <property type="entry name" value="ACETYLTRANSFERASE, GNAT FAMILY FAMILY (AFU_ORTHOLOGUE AFUA_4G09540)-RELATED"/>
    <property type="match status" value="1"/>
</dbReference>
<dbReference type="PROSITE" id="PS51186">
    <property type="entry name" value="GNAT"/>
    <property type="match status" value="1"/>
</dbReference>
<dbReference type="Gene3D" id="3.40.630.30">
    <property type="match status" value="1"/>
</dbReference>
<reference evidence="2 3" key="1">
    <citation type="submission" date="2007-06" db="EMBL/GenBank/DDBJ databases">
        <title>The Genome Sequence of Coccidioides posadasii RMSCC_3488.</title>
        <authorList>
            <consortium name="Coccidioides Genome Resources Consortium"/>
            <consortium name="The Broad Institute Genome Sequencing Platform"/>
            <person name="Henn M.R."/>
            <person name="Sykes S."/>
            <person name="Young S."/>
            <person name="Jaffe D."/>
            <person name="Berlin A."/>
            <person name="Alvarez P."/>
            <person name="Butler J."/>
            <person name="Gnerre S."/>
            <person name="Grabherr M."/>
            <person name="Mauceli E."/>
            <person name="Brockman W."/>
            <person name="Kodira C."/>
            <person name="Alvarado L."/>
            <person name="Zeng Q."/>
            <person name="Crawford M."/>
            <person name="Antoine C."/>
            <person name="Devon K."/>
            <person name="Galgiani J."/>
            <person name="Orsborn K."/>
            <person name="Lewis M.L."/>
            <person name="Nusbaum C."/>
            <person name="Galagan J."/>
            <person name="Birren B."/>
        </authorList>
    </citation>
    <scope>NUCLEOTIDE SEQUENCE [LARGE SCALE GENOMIC DNA]</scope>
    <source>
        <strain evidence="2 3">RMSCC 3488</strain>
    </source>
</reference>
<dbReference type="InterPro" id="IPR000182">
    <property type="entry name" value="GNAT_dom"/>
</dbReference>
<proteinExistence type="predicted"/>
<keyword evidence="2" id="KW-0808">Transferase</keyword>
<dbReference type="VEuPathDB" id="FungiDB:CPAG_07950"/>
<protein>
    <submittedName>
        <fullName evidence="2">Acetyltransferase</fullName>
    </submittedName>
</protein>
<dbReference type="Proteomes" id="UP000054567">
    <property type="component" value="Unassembled WGS sequence"/>
</dbReference>
<dbReference type="AlphaFoldDB" id="A0A0J6IIH5"/>
<dbReference type="OrthoDB" id="512662at2759"/>
<dbReference type="EMBL" id="DS268113">
    <property type="protein sequence ID" value="KMM71647.1"/>
    <property type="molecule type" value="Genomic_DNA"/>
</dbReference>
<dbReference type="PANTHER" id="PTHR42791">
    <property type="entry name" value="GNAT FAMILY ACETYLTRANSFERASE"/>
    <property type="match status" value="1"/>
</dbReference>
<reference evidence="3" key="3">
    <citation type="journal article" date="2010" name="Genome Res.">
        <title>Population genomic sequencing of Coccidioides fungi reveals recent hybridization and transposon control.</title>
        <authorList>
            <person name="Neafsey D.E."/>
            <person name="Barker B.M."/>
            <person name="Sharpton T.J."/>
            <person name="Stajich J.E."/>
            <person name="Park D.J."/>
            <person name="Whiston E."/>
            <person name="Hung C.-Y."/>
            <person name="McMahan C."/>
            <person name="White J."/>
            <person name="Sykes S."/>
            <person name="Heiman D."/>
            <person name="Young S."/>
            <person name="Zeng Q."/>
            <person name="Abouelleil A."/>
            <person name="Aftuck L."/>
            <person name="Bessette D."/>
            <person name="Brown A."/>
            <person name="FitzGerald M."/>
            <person name="Lui A."/>
            <person name="Macdonald J.P."/>
            <person name="Priest M."/>
            <person name="Orbach M.J."/>
            <person name="Galgiani J.N."/>
            <person name="Kirkland T.N."/>
            <person name="Cole G.T."/>
            <person name="Birren B.W."/>
            <person name="Henn M.R."/>
            <person name="Taylor J.W."/>
            <person name="Rounsley S.D."/>
        </authorList>
    </citation>
    <scope>NUCLEOTIDE SEQUENCE [LARGE SCALE GENOMIC DNA]</scope>
    <source>
        <strain evidence="3">RMSCC 3488</strain>
    </source>
</reference>
<accession>A0A0J6IIH5</accession>
<evidence type="ECO:0000313" key="2">
    <source>
        <dbReference type="EMBL" id="KMM71647.1"/>
    </source>
</evidence>
<evidence type="ECO:0000313" key="3">
    <source>
        <dbReference type="Proteomes" id="UP000054567"/>
    </source>
</evidence>
<dbReference type="CDD" id="cd04301">
    <property type="entry name" value="NAT_SF"/>
    <property type="match status" value="1"/>
</dbReference>
<reference evidence="3" key="2">
    <citation type="journal article" date="2009" name="Genome Res.">
        <title>Comparative genomic analyses of the human fungal pathogens Coccidioides and their relatives.</title>
        <authorList>
            <person name="Sharpton T.J."/>
            <person name="Stajich J.E."/>
            <person name="Rounsley S.D."/>
            <person name="Gardner M.J."/>
            <person name="Wortman J.R."/>
            <person name="Jordar V.S."/>
            <person name="Maiti R."/>
            <person name="Kodira C.D."/>
            <person name="Neafsey D.E."/>
            <person name="Zeng Q."/>
            <person name="Hung C.-Y."/>
            <person name="McMahan C."/>
            <person name="Muszewska A."/>
            <person name="Grynberg M."/>
            <person name="Mandel M.A."/>
            <person name="Kellner E.M."/>
            <person name="Barker B.M."/>
            <person name="Galgiani J.N."/>
            <person name="Orbach M.J."/>
            <person name="Kirkland T.N."/>
            <person name="Cole G.T."/>
            <person name="Henn M.R."/>
            <person name="Birren B.W."/>
            <person name="Taylor J.W."/>
        </authorList>
    </citation>
    <scope>NUCLEOTIDE SEQUENCE [LARGE SCALE GENOMIC DNA]</scope>
    <source>
        <strain evidence="3">RMSCC 3488</strain>
    </source>
</reference>
<feature type="domain" description="N-acetyltransferase" evidence="1">
    <location>
        <begin position="81"/>
        <end position="235"/>
    </location>
</feature>
<sequence>MSIEVRPLTLEDIPGAIECVQRAFEDDPYFRWVFDPAKFSKERNTASLRNRCLWGINNGLFYVARERLPQGNGQNGSEKSPSYRVVGVSMWLKPHVAGQSESWPSRFQDWLLSFRQLVTNVQFGGRGGLLVRRYWIYKDSQFKAEQKFLTDPQGYYHCNIVAVLPGMHGKGIGKKLVEIVTDQADKEGMGCYLESSKAEPNVKIYERMGFKVVGDLDCNDNGAQCKLFCMTRDPKPLMTNGKAE</sequence>